<reference evidence="2 3" key="1">
    <citation type="submission" date="2017-11" db="EMBL/GenBank/DDBJ databases">
        <title>Draft Genome Sequence of Methylobacter psychrotolerans Sph1T, an Obligate Methanotroph from Low-Temperature Environments.</title>
        <authorList>
            <person name="Oshkin I.Y."/>
            <person name="Miroshnikov K."/>
            <person name="Belova S.E."/>
            <person name="Korzhenkov A."/>
            <person name="Toshchakov S.V."/>
            <person name="Dedysh S.N."/>
        </authorList>
    </citation>
    <scope>NUCLEOTIDE SEQUENCE [LARGE SCALE GENOMIC DNA]</scope>
    <source>
        <strain evidence="2 3">Sph1</strain>
    </source>
</reference>
<dbReference type="RefSeq" id="WP_170065211.1">
    <property type="nucleotide sequence ID" value="NZ_PGFZ01000020.1"/>
</dbReference>
<sequence>MSQETASIQATPPLAFDFDSSNVIRVVNNEKGQPLFVAKDICQALGYVNHNDAIKSMCNPEGVANSDPLGKDWVANSYPIGNDGVSNRYPIIDSMGRTKYPLLINEGNVYRLIFKSNKPQAKPFERFVCDTVLPSIRQTGSFSVNRAGTAPEQASLLPPASSRPTRSPQAVFQSNYKLACLIFKSHAQRLDYANRTTKEQTGTDILEDAGIHLSCKADALQLLLAQTIDDHPVSSLLDSVHYNNDDRTWAKTQLESCYLKLKDGVLYVANPCPFIGKEGRKALQAITGARVNVAIFMQGKTFKSTAIELY</sequence>
<proteinExistence type="predicted"/>
<evidence type="ECO:0000259" key="1">
    <source>
        <dbReference type="PROSITE" id="PS51750"/>
    </source>
</evidence>
<dbReference type="Proteomes" id="UP000237423">
    <property type="component" value="Unassembled WGS sequence"/>
</dbReference>
<comment type="caution">
    <text evidence="2">The sequence shown here is derived from an EMBL/GenBank/DDBJ whole genome shotgun (WGS) entry which is preliminary data.</text>
</comment>
<name>A0A2S5CGE6_9GAMM</name>
<dbReference type="PROSITE" id="PS51750">
    <property type="entry name" value="BRO_N"/>
    <property type="match status" value="1"/>
</dbReference>
<feature type="domain" description="Bro-N" evidence="1">
    <location>
        <begin position="5"/>
        <end position="140"/>
    </location>
</feature>
<dbReference type="InterPro" id="IPR003497">
    <property type="entry name" value="BRO_N_domain"/>
</dbReference>
<dbReference type="Pfam" id="PF02498">
    <property type="entry name" value="Bro-N"/>
    <property type="match status" value="1"/>
</dbReference>
<protein>
    <recommendedName>
        <fullName evidence="1">Bro-N domain-containing protein</fullName>
    </recommendedName>
</protein>
<organism evidence="2 3">
    <name type="scientific">Methylovulum psychrotolerans</name>
    <dbReference type="NCBI Taxonomy" id="1704499"/>
    <lineage>
        <taxon>Bacteria</taxon>
        <taxon>Pseudomonadati</taxon>
        <taxon>Pseudomonadota</taxon>
        <taxon>Gammaproteobacteria</taxon>
        <taxon>Methylococcales</taxon>
        <taxon>Methylococcaceae</taxon>
        <taxon>Methylovulum</taxon>
    </lineage>
</organism>
<evidence type="ECO:0000313" key="2">
    <source>
        <dbReference type="EMBL" id="POZ49869.1"/>
    </source>
</evidence>
<accession>A0A2S5CGE6</accession>
<dbReference type="AlphaFoldDB" id="A0A2S5CGE6"/>
<gene>
    <name evidence="2" type="ORF">AADEFJLK_04315</name>
</gene>
<evidence type="ECO:0000313" key="3">
    <source>
        <dbReference type="Proteomes" id="UP000237423"/>
    </source>
</evidence>
<dbReference type="PANTHER" id="PTHR36180">
    <property type="entry name" value="DNA-BINDING PROTEIN-RELATED-RELATED"/>
    <property type="match status" value="1"/>
</dbReference>
<dbReference type="SMART" id="SM01040">
    <property type="entry name" value="Bro-N"/>
    <property type="match status" value="1"/>
</dbReference>
<dbReference type="EMBL" id="PGFZ01000020">
    <property type="protein sequence ID" value="POZ49869.1"/>
    <property type="molecule type" value="Genomic_DNA"/>
</dbReference>
<dbReference type="PANTHER" id="PTHR36180:SF2">
    <property type="entry name" value="BRO FAMILY PROTEIN"/>
    <property type="match status" value="1"/>
</dbReference>